<dbReference type="Gene3D" id="1.20.120.20">
    <property type="entry name" value="Apolipoprotein"/>
    <property type="match status" value="1"/>
</dbReference>
<organism evidence="2 3">
    <name type="scientific">Myodes glareolus</name>
    <name type="common">Bank vole</name>
    <name type="synonym">Clethrionomys glareolus</name>
    <dbReference type="NCBI Taxonomy" id="447135"/>
    <lineage>
        <taxon>Eukaryota</taxon>
        <taxon>Metazoa</taxon>
        <taxon>Chordata</taxon>
        <taxon>Craniata</taxon>
        <taxon>Vertebrata</taxon>
        <taxon>Euteleostomi</taxon>
        <taxon>Mammalia</taxon>
        <taxon>Eutheria</taxon>
        <taxon>Euarchontoglires</taxon>
        <taxon>Glires</taxon>
        <taxon>Rodentia</taxon>
        <taxon>Myomorpha</taxon>
        <taxon>Muroidea</taxon>
        <taxon>Cricetidae</taxon>
        <taxon>Arvicolinae</taxon>
        <taxon>Myodes</taxon>
    </lineage>
</organism>
<dbReference type="GO" id="GO:0015631">
    <property type="term" value="F:tubulin binding"/>
    <property type="evidence" value="ECO:0007669"/>
    <property type="project" value="InterPro"/>
</dbReference>
<dbReference type="PANTHER" id="PTHR15614">
    <property type="entry name" value="INTRAFLAGELLAR TRANSPORT PROTEIN 81 HOMOLOG"/>
    <property type="match status" value="1"/>
</dbReference>
<dbReference type="AlphaFoldDB" id="A0AAW0HEQ4"/>
<accession>A0AAW0HEQ4</accession>
<keyword evidence="3" id="KW-1185">Reference proteome</keyword>
<proteinExistence type="predicted"/>
<sequence>LIGKICQHSWTFCFLQHTIEEKKGVSGYSYTQEELERVSALKSEVDEMKGRTLDDMSEMVKKLNSLVSEKKSALAPVIKELRQLRQKCQELTQECDEKKAQYDSCAAGLESNRSKLEQCCVPSSYQSLVM</sequence>
<keyword evidence="1" id="KW-0175">Coiled coil</keyword>
<dbReference type="GO" id="GO:0036064">
    <property type="term" value="C:ciliary basal body"/>
    <property type="evidence" value="ECO:0007669"/>
    <property type="project" value="TreeGrafter"/>
</dbReference>
<evidence type="ECO:0000313" key="2">
    <source>
        <dbReference type="EMBL" id="KAK7799958.1"/>
    </source>
</evidence>
<dbReference type="GO" id="GO:0060271">
    <property type="term" value="P:cilium assembly"/>
    <property type="evidence" value="ECO:0007669"/>
    <property type="project" value="InterPro"/>
</dbReference>
<name>A0AAW0HEQ4_MYOGA</name>
<protein>
    <submittedName>
        <fullName evidence="2">Uncharacterized protein</fullName>
    </submittedName>
</protein>
<dbReference type="GO" id="GO:0030992">
    <property type="term" value="C:intraciliary transport particle B"/>
    <property type="evidence" value="ECO:0007669"/>
    <property type="project" value="InterPro"/>
</dbReference>
<evidence type="ECO:0000313" key="3">
    <source>
        <dbReference type="Proteomes" id="UP001488838"/>
    </source>
</evidence>
<gene>
    <name evidence="2" type="ORF">U0070_008030</name>
</gene>
<evidence type="ECO:0000256" key="1">
    <source>
        <dbReference type="SAM" id="Coils"/>
    </source>
</evidence>
<dbReference type="GO" id="GO:0042073">
    <property type="term" value="P:intraciliary transport"/>
    <property type="evidence" value="ECO:0007669"/>
    <property type="project" value="InterPro"/>
</dbReference>
<dbReference type="EMBL" id="JBBHLL010000582">
    <property type="protein sequence ID" value="KAK7799958.1"/>
    <property type="molecule type" value="Genomic_DNA"/>
</dbReference>
<feature type="non-terminal residue" evidence="2">
    <location>
        <position position="1"/>
    </location>
</feature>
<dbReference type="Proteomes" id="UP001488838">
    <property type="component" value="Unassembled WGS sequence"/>
</dbReference>
<feature type="coiled-coil region" evidence="1">
    <location>
        <begin position="74"/>
        <end position="101"/>
    </location>
</feature>
<dbReference type="PANTHER" id="PTHR15614:SF2">
    <property type="entry name" value="INTRAFLAGELLAR TRANSPORT PROTEIN 81 HOMOLOG"/>
    <property type="match status" value="1"/>
</dbReference>
<dbReference type="InterPro" id="IPR029600">
    <property type="entry name" value="IFT81"/>
</dbReference>
<reference evidence="2 3" key="1">
    <citation type="journal article" date="2023" name="bioRxiv">
        <title>Conserved and derived expression patterns and positive selection on dental genes reveal complex evolutionary context of ever-growing rodent molars.</title>
        <authorList>
            <person name="Calamari Z.T."/>
            <person name="Song A."/>
            <person name="Cohen E."/>
            <person name="Akter M."/>
            <person name="Roy R.D."/>
            <person name="Hallikas O."/>
            <person name="Christensen M.M."/>
            <person name="Li P."/>
            <person name="Marangoni P."/>
            <person name="Jernvall J."/>
            <person name="Klein O.D."/>
        </authorList>
    </citation>
    <scope>NUCLEOTIDE SEQUENCE [LARGE SCALE GENOMIC DNA]</scope>
    <source>
        <strain evidence="2">V071</strain>
    </source>
</reference>
<comment type="caution">
    <text evidence="2">The sequence shown here is derived from an EMBL/GenBank/DDBJ whole genome shotgun (WGS) entry which is preliminary data.</text>
</comment>